<evidence type="ECO:0000256" key="1">
    <source>
        <dbReference type="SAM" id="MobiDB-lite"/>
    </source>
</evidence>
<proteinExistence type="predicted"/>
<reference evidence="3 4" key="1">
    <citation type="submission" date="2016-01" db="EMBL/GenBank/DDBJ databases">
        <title>Genome sequence of the yeast Holleya sinecauda.</title>
        <authorList>
            <person name="Dietrich F.S."/>
        </authorList>
    </citation>
    <scope>NUCLEOTIDE SEQUENCE [LARGE SCALE GENOMIC DNA]</scope>
    <source>
        <strain evidence="3 4">ATCC 58844</strain>
    </source>
</reference>
<feature type="compositionally biased region" description="Polar residues" evidence="1">
    <location>
        <begin position="473"/>
        <end position="485"/>
    </location>
</feature>
<evidence type="ECO:0000313" key="4">
    <source>
        <dbReference type="Proteomes" id="UP000243052"/>
    </source>
</evidence>
<feature type="compositionally biased region" description="Basic and acidic residues" evidence="1">
    <location>
        <begin position="357"/>
        <end position="369"/>
    </location>
</feature>
<dbReference type="EMBL" id="CP014244">
    <property type="protein sequence ID" value="AMD20337.1"/>
    <property type="molecule type" value="Genomic_DNA"/>
</dbReference>
<name>A0A0X8HRW3_9SACH</name>
<dbReference type="InterPro" id="IPR028565">
    <property type="entry name" value="MHD"/>
</dbReference>
<dbReference type="AlphaFoldDB" id="A0A0X8HRW3"/>
<feature type="region of interest" description="Disordered" evidence="1">
    <location>
        <begin position="338"/>
        <end position="486"/>
    </location>
</feature>
<organism evidence="3 4">
    <name type="scientific">Eremothecium sinecaudum</name>
    <dbReference type="NCBI Taxonomy" id="45286"/>
    <lineage>
        <taxon>Eukaryota</taxon>
        <taxon>Fungi</taxon>
        <taxon>Dikarya</taxon>
        <taxon>Ascomycota</taxon>
        <taxon>Saccharomycotina</taxon>
        <taxon>Saccharomycetes</taxon>
        <taxon>Saccharomycetales</taxon>
        <taxon>Saccharomycetaceae</taxon>
        <taxon>Eremothecium</taxon>
    </lineage>
</organism>
<feature type="compositionally biased region" description="Basic and acidic residues" evidence="1">
    <location>
        <begin position="378"/>
        <end position="389"/>
    </location>
</feature>
<feature type="compositionally biased region" description="Basic and acidic residues" evidence="1">
    <location>
        <begin position="414"/>
        <end position="428"/>
    </location>
</feature>
<feature type="compositionally biased region" description="Polar residues" evidence="1">
    <location>
        <begin position="392"/>
        <end position="403"/>
    </location>
</feature>
<evidence type="ECO:0000313" key="3">
    <source>
        <dbReference type="EMBL" id="AMD20337.1"/>
    </source>
</evidence>
<dbReference type="InterPro" id="IPR027267">
    <property type="entry name" value="AH/BAR_dom_sf"/>
</dbReference>
<dbReference type="PROSITE" id="PS51072">
    <property type="entry name" value="MHD"/>
    <property type="match status" value="1"/>
</dbReference>
<dbReference type="RefSeq" id="XP_017987333.1">
    <property type="nucleotide sequence ID" value="XM_018132089.1"/>
</dbReference>
<gene>
    <name evidence="3" type="ORF">AW171_hschr42226</name>
</gene>
<dbReference type="Gene3D" id="1.20.1270.60">
    <property type="entry name" value="Arfaptin homology (AH) domain/BAR domain"/>
    <property type="match status" value="1"/>
</dbReference>
<sequence>MEDEKTKYSSSILTSKKPFEVTEITKIRLSHAKFINREFYVLFKELSDLRKNYIQQLRKIIVVNENLDKLIYNESLQNHLLSESELARMEFDWLGGLREVWSNVIEGLKVDMQSKIKEYKVLDREILVSLDEQNNSDANWQEATNLSKELSKVAQDLALSRGSQEDIAKAEIKWAEKAPYLLEKLELTDENRLAMLKNSILQYQNIISDSYQSALHENENIMNSLLEFNPNEEIDRFGSAVMDHEFTFDPPSKDSKESFILSRKKSFQFSSFGESNSRQASINSTMKNSILTGNFFDSASNSPHRKRNKLRSKVGSIFGVRKNSKSATPHDEVIHEIDLSSTNSPAQVTVNSAPVPEPKHQSMSDRQSEKQSQPQPETGKEETQPERVIKPLSNSSTNMSIYQTPLKPQLRSKHSSEQPEMIPERSPQKTEGVVSGQADLGKQTYGEHPQPSAPSVKNKGSDYHIKLPPPRKTASQTQKPVQPSSGIEEDVIANDGDQMKSSQASSDENKGRRDVQSSLFHNMPSATTINSSQALHTAQLSADSKSYEKQHVDSSLNMSSLPSQSIFQHTELNGNGLTASIGEIVNAKFKDGILTSSHLLGEVALNYSLPEGSDDELPLEIHLKMESETPFDKLTVNNSFMERTLDNTNFIYKLNPQYVFRRTLGALKYSLKTSLVPIVIHPAWKFEETQASVMLTIKIFSGLPATVKELVLHNLIVSVAIENAVATSALSKPQGSFSKEKKRVTWRFKEPVVLRRDTEERLIARFITESLAKESAKGVQTRFTIRGFQLAGEFSLKSQELSVDDPFGAAVEGSWNTVPVRRTLISGAYYGLSV</sequence>
<dbReference type="Proteomes" id="UP000243052">
    <property type="component" value="Chromosome iv"/>
</dbReference>
<protein>
    <submittedName>
        <fullName evidence="3">HDL407Wp</fullName>
    </submittedName>
</protein>
<keyword evidence="4" id="KW-1185">Reference proteome</keyword>
<evidence type="ECO:0000259" key="2">
    <source>
        <dbReference type="PROSITE" id="PS51072"/>
    </source>
</evidence>
<dbReference type="GeneID" id="28723580"/>
<dbReference type="InterPro" id="IPR018808">
    <property type="entry name" value="Muniscin_C"/>
</dbReference>
<feature type="domain" description="MHD" evidence="2">
    <location>
        <begin position="574"/>
        <end position="832"/>
    </location>
</feature>
<dbReference type="OrthoDB" id="331602at2759"/>
<dbReference type="STRING" id="45286.A0A0X8HRW3"/>
<dbReference type="Pfam" id="PF10291">
    <property type="entry name" value="muHD"/>
    <property type="match status" value="1"/>
</dbReference>
<feature type="compositionally biased region" description="Polar residues" evidence="1">
    <location>
        <begin position="339"/>
        <end position="352"/>
    </location>
</feature>
<dbReference type="SUPFAM" id="SSF103657">
    <property type="entry name" value="BAR/IMD domain-like"/>
    <property type="match status" value="1"/>
</dbReference>
<accession>A0A0X8HRW3</accession>